<feature type="transmembrane region" description="Helical" evidence="2">
    <location>
        <begin position="12"/>
        <end position="30"/>
    </location>
</feature>
<organism evidence="4 5">
    <name type="scientific">Lottia gigantea</name>
    <name type="common">Giant owl limpet</name>
    <dbReference type="NCBI Taxonomy" id="225164"/>
    <lineage>
        <taxon>Eukaryota</taxon>
        <taxon>Metazoa</taxon>
        <taxon>Spiralia</taxon>
        <taxon>Lophotrochozoa</taxon>
        <taxon>Mollusca</taxon>
        <taxon>Gastropoda</taxon>
        <taxon>Patellogastropoda</taxon>
        <taxon>Lottioidea</taxon>
        <taxon>Lottiidae</taxon>
        <taxon>Lottia</taxon>
    </lineage>
</organism>
<dbReference type="PANTHER" id="PTHR11062:SF281">
    <property type="entry name" value="EXOSTOSIN-LIKE 2"/>
    <property type="match status" value="1"/>
</dbReference>
<dbReference type="RefSeq" id="XP_009052674.1">
    <property type="nucleotide sequence ID" value="XM_009054426.1"/>
</dbReference>
<dbReference type="Pfam" id="PF03016">
    <property type="entry name" value="Exostosin_GT47"/>
    <property type="match status" value="1"/>
</dbReference>
<dbReference type="InterPro" id="IPR040911">
    <property type="entry name" value="Exostosin_GT47"/>
</dbReference>
<evidence type="ECO:0000256" key="1">
    <source>
        <dbReference type="ARBA" id="ARBA00010271"/>
    </source>
</evidence>
<dbReference type="Proteomes" id="UP000030746">
    <property type="component" value="Unassembled WGS sequence"/>
</dbReference>
<dbReference type="PANTHER" id="PTHR11062">
    <property type="entry name" value="EXOSTOSIN HEPARAN SULFATE GLYCOSYLTRANSFERASE -RELATED"/>
    <property type="match status" value="1"/>
</dbReference>
<dbReference type="GeneID" id="20251015"/>
<keyword evidence="2" id="KW-0472">Membrane</keyword>
<dbReference type="STRING" id="225164.V4ASC9"/>
<evidence type="ECO:0000259" key="3">
    <source>
        <dbReference type="Pfam" id="PF03016"/>
    </source>
</evidence>
<comment type="similarity">
    <text evidence="1">Belongs to the glycosyltransferase 47 family.</text>
</comment>
<keyword evidence="5" id="KW-1185">Reference proteome</keyword>
<dbReference type="KEGG" id="lgi:LOTGIDRAFT_239263"/>
<protein>
    <recommendedName>
        <fullName evidence="3">Exostosin GT47 domain-containing protein</fullName>
    </recommendedName>
</protein>
<dbReference type="EMBL" id="KB201431">
    <property type="protein sequence ID" value="ESO96636.1"/>
    <property type="molecule type" value="Genomic_DNA"/>
</dbReference>
<evidence type="ECO:0000256" key="2">
    <source>
        <dbReference type="SAM" id="Phobius"/>
    </source>
</evidence>
<dbReference type="GO" id="GO:0016757">
    <property type="term" value="F:glycosyltransferase activity"/>
    <property type="evidence" value="ECO:0007669"/>
    <property type="project" value="InterPro"/>
</dbReference>
<proteinExistence type="inferred from homology"/>
<dbReference type="OMA" id="ASLPNWY"/>
<accession>V4ASC9</accession>
<dbReference type="OrthoDB" id="1924787at2759"/>
<evidence type="ECO:0000313" key="4">
    <source>
        <dbReference type="EMBL" id="ESO96636.1"/>
    </source>
</evidence>
<dbReference type="AlphaFoldDB" id="V4ASC9"/>
<gene>
    <name evidence="4" type="ORF">LOTGIDRAFT_239263</name>
</gene>
<dbReference type="CTD" id="20251015"/>
<dbReference type="GO" id="GO:0015012">
    <property type="term" value="P:heparan sulfate proteoglycan biosynthetic process"/>
    <property type="evidence" value="ECO:0007669"/>
    <property type="project" value="UniProtKB-ARBA"/>
</dbReference>
<keyword evidence="2" id="KW-0812">Transmembrane</keyword>
<evidence type="ECO:0000313" key="5">
    <source>
        <dbReference type="Proteomes" id="UP000030746"/>
    </source>
</evidence>
<dbReference type="InterPro" id="IPR004263">
    <property type="entry name" value="Exostosin"/>
</dbReference>
<reference evidence="4 5" key="1">
    <citation type="journal article" date="2013" name="Nature">
        <title>Insights into bilaterian evolution from three spiralian genomes.</title>
        <authorList>
            <person name="Simakov O."/>
            <person name="Marletaz F."/>
            <person name="Cho S.J."/>
            <person name="Edsinger-Gonzales E."/>
            <person name="Havlak P."/>
            <person name="Hellsten U."/>
            <person name="Kuo D.H."/>
            <person name="Larsson T."/>
            <person name="Lv J."/>
            <person name="Arendt D."/>
            <person name="Savage R."/>
            <person name="Osoegawa K."/>
            <person name="de Jong P."/>
            <person name="Grimwood J."/>
            <person name="Chapman J.A."/>
            <person name="Shapiro H."/>
            <person name="Aerts A."/>
            <person name="Otillar R.P."/>
            <person name="Terry A.Y."/>
            <person name="Boore J.L."/>
            <person name="Grigoriev I.V."/>
            <person name="Lindberg D.R."/>
            <person name="Seaver E.C."/>
            <person name="Weisblat D.A."/>
            <person name="Putnam N.H."/>
            <person name="Rokhsar D.S."/>
        </authorList>
    </citation>
    <scope>NUCLEOTIDE SEQUENCE [LARGE SCALE GENOMIC DNA]</scope>
</reference>
<feature type="domain" description="Exostosin GT47" evidence="3">
    <location>
        <begin position="88"/>
        <end position="415"/>
    </location>
</feature>
<name>V4ASC9_LOTGI</name>
<sequence>MKSSIPFRKLQKICCYGFSIISFLLVFTYLQSSKPIDRVKDDVEMPYTWKFENFPVSQKEEFITTLLQNLDQQQTSNHQPKPSLIIQTKPFKFYIYELPDKFNSDLIQCMKESKSYGSCFDLRNNGMGQTLKREDGYIVMDTNQFSLEVIIHNQLLHHPYRTLNMSEADVFYVPAYMGLPCFCFKMEERRYEIINDLYEYLSNQKPFQELKPHFSTIAKIEREQSCRSCPLLKMKQSRKITFLAIERETNKKSRINVGVKSFETIVAPYPSYVHYTKPKINTPGLHDRNVVVFFAASTRRSNYFRNCLIDQFKNKTKDQYEDFYRIPDNTNIKQVMLVTQECLGNHKFTTIPWMRRSVFCLEPPGDSPTRKSFYDAILSGCIPVLFHYNNGNRVRYPFDSVLNYTDFTVILPATHGKEIYPDVFQTLSEIPSTEIQRLYNNLAQVSQYFQYSFLSNNSQREPHPDAIMLILEEIRKLYKKNK</sequence>
<keyword evidence="2" id="KW-1133">Transmembrane helix</keyword>
<dbReference type="HOGENOM" id="CLU_566584_0_0_1"/>